<reference evidence="1 2" key="1">
    <citation type="journal article" date="2018" name="Microbiome">
        <title>Fine metagenomic profile of the Mediterranean stratified and mixed water columns revealed by assembly and recruitment.</title>
        <authorList>
            <person name="Haro-Moreno J.M."/>
            <person name="Lopez-Perez M."/>
            <person name="De La Torre J.R."/>
            <person name="Picazo A."/>
            <person name="Camacho A."/>
            <person name="Rodriguez-Valera F."/>
        </authorList>
    </citation>
    <scope>NUCLEOTIDE SEQUENCE [LARGE SCALE GENOMIC DNA]</scope>
    <source>
        <strain evidence="1">MED-G50</strain>
    </source>
</reference>
<keyword evidence="1" id="KW-0808">Transferase</keyword>
<evidence type="ECO:0000313" key="1">
    <source>
        <dbReference type="EMBL" id="RCL85027.1"/>
    </source>
</evidence>
<evidence type="ECO:0000313" key="2">
    <source>
        <dbReference type="Proteomes" id="UP000252289"/>
    </source>
</evidence>
<gene>
    <name evidence="1" type="ORF">DBW64_01930</name>
</gene>
<accession>A0A368EK81</accession>
<organism evidence="1 2">
    <name type="scientific">PS1 clade bacterium</name>
    <dbReference type="NCBI Taxonomy" id="2175152"/>
    <lineage>
        <taxon>Bacteria</taxon>
        <taxon>Pseudomonadati</taxon>
        <taxon>Pseudomonadota</taxon>
        <taxon>Alphaproteobacteria</taxon>
        <taxon>PS1 clade</taxon>
    </lineage>
</organism>
<name>A0A368EK81_9PROT</name>
<dbReference type="EMBL" id="QOQK01000005">
    <property type="protein sequence ID" value="RCL85027.1"/>
    <property type="molecule type" value="Genomic_DNA"/>
</dbReference>
<proteinExistence type="predicted"/>
<dbReference type="Proteomes" id="UP000252289">
    <property type="component" value="Unassembled WGS sequence"/>
</dbReference>
<dbReference type="AlphaFoldDB" id="A0A368EK81"/>
<protein>
    <submittedName>
        <fullName evidence="1">Shikimate kinase</fullName>
    </submittedName>
</protein>
<keyword evidence="1" id="KW-0418">Kinase</keyword>
<sequence>MIEYLKFFHPLIIEGVGGYDSRDPKSVSTHILDDLQKYWLKFPPSKSIILVTQGDPYEERGISAITRLVCDGLDIPRALIFLDPDIADYHWPLADRYKLKFEISYSSMSSWLETRTPDVVSKISSQVSATLAQKNAQRLQETKTTLPKYYFDFVMLQEVTKIACKQICGEVTIAHTSREISPFSITSFYEVGLGLGLICEKDMVPYYD</sequence>
<dbReference type="GO" id="GO:0016301">
    <property type="term" value="F:kinase activity"/>
    <property type="evidence" value="ECO:0007669"/>
    <property type="project" value="UniProtKB-KW"/>
</dbReference>
<comment type="caution">
    <text evidence="1">The sequence shown here is derived from an EMBL/GenBank/DDBJ whole genome shotgun (WGS) entry which is preliminary data.</text>
</comment>